<keyword evidence="2" id="KW-1185">Reference proteome</keyword>
<evidence type="ECO:0000313" key="2">
    <source>
        <dbReference type="Proteomes" id="UP000053766"/>
    </source>
</evidence>
<gene>
    <name evidence="1" type="ORF">DICVIV_12340</name>
</gene>
<protein>
    <submittedName>
        <fullName evidence="1">Uncharacterized protein</fullName>
    </submittedName>
</protein>
<reference evidence="2" key="2">
    <citation type="journal article" date="2016" name="Sci. Rep.">
        <title>Dictyocaulus viviparus genome, variome and transcriptome elucidate lungworm biology and support future intervention.</title>
        <authorList>
            <person name="McNulty S.N."/>
            <person name="Strube C."/>
            <person name="Rosa B.A."/>
            <person name="Martin J.C."/>
            <person name="Tyagi R."/>
            <person name="Choi Y.J."/>
            <person name="Wang Q."/>
            <person name="Hallsworth Pepin K."/>
            <person name="Zhang X."/>
            <person name="Ozersky P."/>
            <person name="Wilson R.K."/>
            <person name="Sternberg P.W."/>
            <person name="Gasser R.B."/>
            <person name="Mitreva M."/>
        </authorList>
    </citation>
    <scope>NUCLEOTIDE SEQUENCE [LARGE SCALE GENOMIC DNA]</scope>
    <source>
        <strain evidence="2">HannoverDv2000</strain>
    </source>
</reference>
<sequence>MLFSDLWFCLGSRRTAPRILSIDRSIAFVHISTAYANCDRPETEEKVYDPPVEPQKLLEAIQWMDNDMIALVKFFYI</sequence>
<reference evidence="1 2" key="1">
    <citation type="submission" date="2013-11" db="EMBL/GenBank/DDBJ databases">
        <title>Draft genome of the bovine lungworm Dictyocaulus viviparus.</title>
        <authorList>
            <person name="Mitreva M."/>
        </authorList>
    </citation>
    <scope>NUCLEOTIDE SEQUENCE [LARGE SCALE GENOMIC DNA]</scope>
    <source>
        <strain evidence="1 2">HannoverDv2000</strain>
    </source>
</reference>
<dbReference type="OrthoDB" id="429813at2759"/>
<evidence type="ECO:0000313" key="1">
    <source>
        <dbReference type="EMBL" id="KJH41681.1"/>
    </source>
</evidence>
<dbReference type="AlphaFoldDB" id="A0A0D8XH81"/>
<organism evidence="1 2">
    <name type="scientific">Dictyocaulus viviparus</name>
    <name type="common">Bovine lungworm</name>
    <dbReference type="NCBI Taxonomy" id="29172"/>
    <lineage>
        <taxon>Eukaryota</taxon>
        <taxon>Metazoa</taxon>
        <taxon>Ecdysozoa</taxon>
        <taxon>Nematoda</taxon>
        <taxon>Chromadorea</taxon>
        <taxon>Rhabditida</taxon>
        <taxon>Rhabditina</taxon>
        <taxon>Rhabditomorpha</taxon>
        <taxon>Strongyloidea</taxon>
        <taxon>Metastrongylidae</taxon>
        <taxon>Dictyocaulus</taxon>
    </lineage>
</organism>
<accession>A0A0D8XH81</accession>
<dbReference type="STRING" id="29172.A0A0D8XH81"/>
<name>A0A0D8XH81_DICVI</name>
<proteinExistence type="predicted"/>
<dbReference type="Proteomes" id="UP000053766">
    <property type="component" value="Unassembled WGS sequence"/>
</dbReference>
<dbReference type="EMBL" id="KN716779">
    <property type="protein sequence ID" value="KJH41681.1"/>
    <property type="molecule type" value="Genomic_DNA"/>
</dbReference>